<evidence type="ECO:0000256" key="2">
    <source>
        <dbReference type="ARBA" id="ARBA00023157"/>
    </source>
</evidence>
<comment type="caution">
    <text evidence="4">The sequence shown here is derived from an EMBL/GenBank/DDBJ whole genome shotgun (WGS) entry which is preliminary data.</text>
</comment>
<dbReference type="SMART" id="SM00560">
    <property type="entry name" value="LamGL"/>
    <property type="match status" value="1"/>
</dbReference>
<dbReference type="EMBL" id="RQWK01000001">
    <property type="protein sequence ID" value="KAA9408631.1"/>
    <property type="molecule type" value="Genomic_DNA"/>
</dbReference>
<sequence length="387" mass="41489">MNKKWTRRGALAFIASGAGLLAAETAGVTTIDAKRSSNLKATDGSDALLGIDIGPDSDTDDQKVSGTDGQQVTLATLTNNFDQQLTSVRVNPGPAPPFETVQTPNRLLPGESGDVTTTLACDSEGSTTVNLDITATGDDQRIELSRSVSVECRDPKVSWWHFEDVSRTDIPDSWAAGNDGEREFSFDRDRDRFYEPDLATSSQGRGEVLNFDGDDAVTVPDDDTLDLTDDFSLSAWVFPRSQNGLTRLFSKWNSRGDDSYQFGFGGGWKGSDDRELLIETTDDNKLTGVSLTKNRWAHVVWTHGSQDRVYVNGAQKGPTFSLPDAQASEQPLRIGTGLNSGGNAIYGFDGAMDEPKVYDAALTAEQVSNLYNSSTASAGGGGGDITG</sequence>
<protein>
    <submittedName>
        <fullName evidence="4">LamG domain-containing protein</fullName>
    </submittedName>
</protein>
<keyword evidence="2" id="KW-1015">Disulfide bond</keyword>
<dbReference type="InterPro" id="IPR006558">
    <property type="entry name" value="LamG-like"/>
</dbReference>
<accession>A0A5J5LI09</accession>
<dbReference type="Pfam" id="PF13385">
    <property type="entry name" value="Laminin_G_3"/>
    <property type="match status" value="1"/>
</dbReference>
<dbReference type="Proteomes" id="UP000326244">
    <property type="component" value="Unassembled WGS sequence"/>
</dbReference>
<evidence type="ECO:0000256" key="1">
    <source>
        <dbReference type="ARBA" id="ARBA00022729"/>
    </source>
</evidence>
<proteinExistence type="predicted"/>
<dbReference type="AlphaFoldDB" id="A0A5J5LI09"/>
<dbReference type="SUPFAM" id="SSF49899">
    <property type="entry name" value="Concanavalin A-like lectins/glucanases"/>
    <property type="match status" value="1"/>
</dbReference>
<evidence type="ECO:0000313" key="5">
    <source>
        <dbReference type="Proteomes" id="UP000326244"/>
    </source>
</evidence>
<feature type="domain" description="LamG-like jellyroll fold" evidence="3">
    <location>
        <begin position="229"/>
        <end position="365"/>
    </location>
</feature>
<organism evidence="4 5">
    <name type="scientific">Haloarcula hispanica</name>
    <dbReference type="NCBI Taxonomy" id="51589"/>
    <lineage>
        <taxon>Archaea</taxon>
        <taxon>Methanobacteriati</taxon>
        <taxon>Methanobacteriota</taxon>
        <taxon>Stenosarchaea group</taxon>
        <taxon>Halobacteria</taxon>
        <taxon>Halobacteriales</taxon>
        <taxon>Haloarculaceae</taxon>
        <taxon>Haloarcula</taxon>
    </lineage>
</organism>
<dbReference type="InterPro" id="IPR013320">
    <property type="entry name" value="ConA-like_dom_sf"/>
</dbReference>
<reference evidence="4 5" key="1">
    <citation type="submission" date="2018-11" db="EMBL/GenBank/DDBJ databases">
        <title>Genomic analysis of Haloarcula hispanica CBA1121.</title>
        <authorList>
            <person name="Kim Y.B."/>
            <person name="Roh S.W."/>
        </authorList>
    </citation>
    <scope>NUCLEOTIDE SEQUENCE [LARGE SCALE GENOMIC DNA]</scope>
    <source>
        <strain evidence="4 5">CBA1121</strain>
    </source>
</reference>
<name>A0A5J5LI09_HALHI</name>
<keyword evidence="1" id="KW-0732">Signal</keyword>
<evidence type="ECO:0000259" key="3">
    <source>
        <dbReference type="SMART" id="SM00560"/>
    </source>
</evidence>
<evidence type="ECO:0000313" key="4">
    <source>
        <dbReference type="EMBL" id="KAA9408631.1"/>
    </source>
</evidence>
<dbReference type="RefSeq" id="WP_151102801.1">
    <property type="nucleotide sequence ID" value="NZ_RQWK01000001.1"/>
</dbReference>
<gene>
    <name evidence="4" type="ORF">EGO51_02150</name>
</gene>
<dbReference type="Gene3D" id="2.60.120.200">
    <property type="match status" value="1"/>
</dbReference>